<evidence type="ECO:0000313" key="12">
    <source>
        <dbReference type="Proteomes" id="UP001500973"/>
    </source>
</evidence>
<organism evidence="11 12">
    <name type="scientific">Streptomyces thermospinosisporus</name>
    <dbReference type="NCBI Taxonomy" id="161482"/>
    <lineage>
        <taxon>Bacteria</taxon>
        <taxon>Bacillati</taxon>
        <taxon>Actinomycetota</taxon>
        <taxon>Actinomycetes</taxon>
        <taxon>Kitasatosporales</taxon>
        <taxon>Streptomycetaceae</taxon>
        <taxon>Streptomyces</taxon>
    </lineage>
</organism>
<evidence type="ECO:0000256" key="6">
    <source>
        <dbReference type="ARBA" id="ARBA00047941"/>
    </source>
</evidence>
<evidence type="ECO:0000256" key="3">
    <source>
        <dbReference type="ARBA" id="ARBA00034487"/>
    </source>
</evidence>
<evidence type="ECO:0000256" key="5">
    <source>
        <dbReference type="ARBA" id="ARBA00034545"/>
    </source>
</evidence>
<dbReference type="EMBL" id="BAAAIZ010000085">
    <property type="protein sequence ID" value="GAA1431187.1"/>
    <property type="molecule type" value="Genomic_DNA"/>
</dbReference>
<comment type="catalytic activity">
    <reaction evidence="8">
        <text>arsenic triglutathione + 3 [thioredoxin]-dithiol + 3 S-adenosyl-L-methionine = trimethylarsine + 3 [thioredoxin]-disulfide + 3 glutathione + 3 S-adenosyl-L-homocysteine + 3 H(+)</text>
        <dbReference type="Rhea" id="RHEA:69432"/>
        <dbReference type="Rhea" id="RHEA-COMP:10698"/>
        <dbReference type="Rhea" id="RHEA-COMP:10700"/>
        <dbReference type="ChEBI" id="CHEBI:15378"/>
        <dbReference type="ChEBI" id="CHEBI:27130"/>
        <dbReference type="ChEBI" id="CHEBI:29950"/>
        <dbReference type="ChEBI" id="CHEBI:50058"/>
        <dbReference type="ChEBI" id="CHEBI:57856"/>
        <dbReference type="ChEBI" id="CHEBI:57925"/>
        <dbReference type="ChEBI" id="CHEBI:59789"/>
        <dbReference type="ChEBI" id="CHEBI:183640"/>
        <dbReference type="EC" id="2.1.1.137"/>
    </reaction>
</comment>
<dbReference type="SUPFAM" id="SSF53335">
    <property type="entry name" value="S-adenosyl-L-methionine-dependent methyltransferases"/>
    <property type="match status" value="1"/>
</dbReference>
<evidence type="ECO:0000256" key="9">
    <source>
        <dbReference type="SAM" id="MobiDB-lite"/>
    </source>
</evidence>
<keyword evidence="2" id="KW-0949">S-adenosyl-L-methionine</keyword>
<comment type="catalytic activity">
    <reaction evidence="6">
        <text>arsenic triglutathione + [thioredoxin]-dithiol + S-adenosyl-L-methionine + 2 H2O = methylarsonous acid + [thioredoxin]-disulfide + 3 glutathione + S-adenosyl-L-homocysteine + H(+)</text>
        <dbReference type="Rhea" id="RHEA:69460"/>
        <dbReference type="Rhea" id="RHEA-COMP:10698"/>
        <dbReference type="Rhea" id="RHEA-COMP:10700"/>
        <dbReference type="ChEBI" id="CHEBI:15377"/>
        <dbReference type="ChEBI" id="CHEBI:15378"/>
        <dbReference type="ChEBI" id="CHEBI:17826"/>
        <dbReference type="ChEBI" id="CHEBI:29950"/>
        <dbReference type="ChEBI" id="CHEBI:50058"/>
        <dbReference type="ChEBI" id="CHEBI:57856"/>
        <dbReference type="ChEBI" id="CHEBI:57925"/>
        <dbReference type="ChEBI" id="CHEBI:59789"/>
        <dbReference type="ChEBI" id="CHEBI:183640"/>
        <dbReference type="EC" id="2.1.1.137"/>
    </reaction>
</comment>
<evidence type="ECO:0000256" key="4">
    <source>
        <dbReference type="ARBA" id="ARBA00034521"/>
    </source>
</evidence>
<reference evidence="11 12" key="1">
    <citation type="journal article" date="2019" name="Int. J. Syst. Evol. Microbiol.">
        <title>The Global Catalogue of Microorganisms (GCM) 10K type strain sequencing project: providing services to taxonomists for standard genome sequencing and annotation.</title>
        <authorList>
            <consortium name="The Broad Institute Genomics Platform"/>
            <consortium name="The Broad Institute Genome Sequencing Center for Infectious Disease"/>
            <person name="Wu L."/>
            <person name="Ma J."/>
        </authorList>
    </citation>
    <scope>NUCLEOTIDE SEQUENCE [LARGE SCALE GENOMIC DNA]</scope>
    <source>
        <strain evidence="11 12">JCM 11756</strain>
    </source>
</reference>
<comment type="catalytic activity">
    <reaction evidence="7">
        <text>arsenic triglutathione + 2 [thioredoxin]-dithiol + 2 S-adenosyl-L-methionine + H2O = dimethylarsinous acid + 2 [thioredoxin]-disulfide + 3 glutathione + 2 S-adenosyl-L-homocysteine + 2 H(+)</text>
        <dbReference type="Rhea" id="RHEA:69464"/>
        <dbReference type="Rhea" id="RHEA-COMP:10698"/>
        <dbReference type="Rhea" id="RHEA-COMP:10700"/>
        <dbReference type="ChEBI" id="CHEBI:15377"/>
        <dbReference type="ChEBI" id="CHEBI:15378"/>
        <dbReference type="ChEBI" id="CHEBI:23808"/>
        <dbReference type="ChEBI" id="CHEBI:29950"/>
        <dbReference type="ChEBI" id="CHEBI:50058"/>
        <dbReference type="ChEBI" id="CHEBI:57856"/>
        <dbReference type="ChEBI" id="CHEBI:57925"/>
        <dbReference type="ChEBI" id="CHEBI:59789"/>
        <dbReference type="ChEBI" id="CHEBI:183640"/>
        <dbReference type="EC" id="2.1.1.137"/>
    </reaction>
</comment>
<dbReference type="NCBIfam" id="NF008823">
    <property type="entry name" value="PRK11873.1"/>
    <property type="match status" value="1"/>
</dbReference>
<dbReference type="EC" id="2.1.1.137" evidence="4"/>
<dbReference type="InterPro" id="IPR026669">
    <property type="entry name" value="Arsenite_MeTrfase-like"/>
</dbReference>
<evidence type="ECO:0000256" key="1">
    <source>
        <dbReference type="ARBA" id="ARBA00022679"/>
    </source>
</evidence>
<keyword evidence="1" id="KW-0808">Transferase</keyword>
<evidence type="ECO:0000259" key="10">
    <source>
        <dbReference type="Pfam" id="PF13847"/>
    </source>
</evidence>
<dbReference type="PANTHER" id="PTHR43675">
    <property type="entry name" value="ARSENITE METHYLTRANSFERASE"/>
    <property type="match status" value="1"/>
</dbReference>
<protein>
    <recommendedName>
        <fullName evidence="5">Arsenite methyltransferase</fullName>
        <ecNumber evidence="4">2.1.1.137</ecNumber>
    </recommendedName>
</protein>
<gene>
    <name evidence="11" type="ORF">GCM10009601_49780</name>
</gene>
<keyword evidence="12" id="KW-1185">Reference proteome</keyword>
<dbReference type="Pfam" id="PF13847">
    <property type="entry name" value="Methyltransf_31"/>
    <property type="match status" value="1"/>
</dbReference>
<evidence type="ECO:0000256" key="7">
    <source>
        <dbReference type="ARBA" id="ARBA00047943"/>
    </source>
</evidence>
<feature type="domain" description="Methyltransferase" evidence="10">
    <location>
        <begin position="89"/>
        <end position="234"/>
    </location>
</feature>
<sequence length="306" mass="31357">MDVDAASMQWRCVMTGQGSDLREQVRANYAAAAVQVSQGGAACCGSGSIEVDESFGVGLYATEDRAGLPAEALAASLGCGNPLAVAELREGERVLDLGSGGGIDVLLSARRVGPSGKAYGLDMTEEMLALALANAKKAGATNVEFLKGAIESIPLPAGTVDVVISNCVINLSVDKPAVFAEMFRVLAAGGRIGITDVVAEDQLTPDQRAERGDYVGCIAGAMSFAEYRQGLESAGFADVEVTATHAVADGMHSAIVRAVKPVTAAELPIVETIVAGGGRRAAGRAPRADPRPSDRCGPEGQPSRGR</sequence>
<feature type="compositionally biased region" description="Basic and acidic residues" evidence="9">
    <location>
        <begin position="286"/>
        <end position="297"/>
    </location>
</feature>
<evidence type="ECO:0000256" key="2">
    <source>
        <dbReference type="ARBA" id="ARBA00022691"/>
    </source>
</evidence>
<accession>A0ABN1Z497</accession>
<proteinExistence type="inferred from homology"/>
<comment type="caution">
    <text evidence="11">The sequence shown here is derived from an EMBL/GenBank/DDBJ whole genome shotgun (WGS) entry which is preliminary data.</text>
</comment>
<dbReference type="Proteomes" id="UP001500973">
    <property type="component" value="Unassembled WGS sequence"/>
</dbReference>
<evidence type="ECO:0000256" key="8">
    <source>
        <dbReference type="ARBA" id="ARBA00048428"/>
    </source>
</evidence>
<dbReference type="InterPro" id="IPR029063">
    <property type="entry name" value="SAM-dependent_MTases_sf"/>
</dbReference>
<dbReference type="Gene3D" id="3.40.50.150">
    <property type="entry name" value="Vaccinia Virus protein VP39"/>
    <property type="match status" value="1"/>
</dbReference>
<evidence type="ECO:0000313" key="11">
    <source>
        <dbReference type="EMBL" id="GAA1431187.1"/>
    </source>
</evidence>
<dbReference type="PANTHER" id="PTHR43675:SF8">
    <property type="entry name" value="ARSENITE METHYLTRANSFERASE"/>
    <property type="match status" value="1"/>
</dbReference>
<name>A0ABN1Z497_9ACTN</name>
<dbReference type="CDD" id="cd02440">
    <property type="entry name" value="AdoMet_MTases"/>
    <property type="match status" value="1"/>
</dbReference>
<comment type="similarity">
    <text evidence="3">Belongs to the methyltransferase superfamily. Arsenite methyltransferase family.</text>
</comment>
<dbReference type="InterPro" id="IPR025714">
    <property type="entry name" value="Methyltranfer_dom"/>
</dbReference>
<feature type="region of interest" description="Disordered" evidence="9">
    <location>
        <begin position="278"/>
        <end position="306"/>
    </location>
</feature>